<protein>
    <submittedName>
        <fullName evidence="8">Type IV secretory system Conjugative DNA transfer family protein</fullName>
    </submittedName>
</protein>
<dbReference type="PATRIC" id="fig|44252.3.peg.3290"/>
<comment type="similarity">
    <text evidence="2">Belongs to the VirD4/TraG family.</text>
</comment>
<keyword evidence="4 7" id="KW-0812">Transmembrane</keyword>
<dbReference type="RefSeq" id="WP_036623490.1">
    <property type="nucleotide sequence ID" value="NZ_BGML01000002.1"/>
</dbReference>
<dbReference type="EMBL" id="JMQA01000029">
    <property type="protein sequence ID" value="KFN08266.1"/>
    <property type="molecule type" value="Genomic_DNA"/>
</dbReference>
<dbReference type="OrthoDB" id="9766496at2"/>
<accession>A0A090ZVV7</accession>
<reference evidence="8 9" key="1">
    <citation type="submission" date="2014-04" db="EMBL/GenBank/DDBJ databases">
        <authorList>
            <person name="Bishop-Lilly K.A."/>
            <person name="Broomall S.M."/>
            <person name="Chain P.S."/>
            <person name="Chertkov O."/>
            <person name="Coyne S.R."/>
            <person name="Daligault H.E."/>
            <person name="Davenport K.W."/>
            <person name="Erkkila T."/>
            <person name="Frey K.G."/>
            <person name="Gibbons H.S."/>
            <person name="Gu W."/>
            <person name="Jaissle J."/>
            <person name="Johnson S.L."/>
            <person name="Koroleva G.I."/>
            <person name="Ladner J.T."/>
            <person name="Lo C.-C."/>
            <person name="Minogue T.D."/>
            <person name="Munk C."/>
            <person name="Palacios G.F."/>
            <person name="Redden C.L."/>
            <person name="Rosenzweig C.N."/>
            <person name="Scholz M.B."/>
            <person name="Teshima H."/>
            <person name="Xu Y."/>
        </authorList>
    </citation>
    <scope>NUCLEOTIDE SEQUENCE [LARGE SCALE GENOMIC DNA]</scope>
    <source>
        <strain evidence="8 9">8244</strain>
    </source>
</reference>
<dbReference type="GO" id="GO:0005886">
    <property type="term" value="C:plasma membrane"/>
    <property type="evidence" value="ECO:0007669"/>
    <property type="project" value="UniProtKB-SubCell"/>
</dbReference>
<comment type="caution">
    <text evidence="8">The sequence shown here is derived from an EMBL/GenBank/DDBJ whole genome shotgun (WGS) entry which is preliminary data.</text>
</comment>
<dbReference type="STRING" id="44252.DJ90_1684"/>
<dbReference type="Gene3D" id="3.40.50.300">
    <property type="entry name" value="P-loop containing nucleotide triphosphate hydrolases"/>
    <property type="match status" value="1"/>
</dbReference>
<evidence type="ECO:0000256" key="5">
    <source>
        <dbReference type="ARBA" id="ARBA00022989"/>
    </source>
</evidence>
<comment type="subcellular location">
    <subcellularLocation>
        <location evidence="1">Cell membrane</location>
        <topology evidence="1">Multi-pass membrane protein</topology>
    </subcellularLocation>
</comment>
<dbReference type="InterPro" id="IPR027417">
    <property type="entry name" value="P-loop_NTPase"/>
</dbReference>
<dbReference type="NCBIfam" id="NF045973">
    <property type="entry name" value="conju_CD1115"/>
    <property type="match status" value="1"/>
</dbReference>
<dbReference type="CDD" id="cd01127">
    <property type="entry name" value="TrwB_TraG_TraD_VirD4"/>
    <property type="match status" value="1"/>
</dbReference>
<proteinExistence type="inferred from homology"/>
<dbReference type="InterPro" id="IPR003688">
    <property type="entry name" value="TraG/VirD4"/>
</dbReference>
<dbReference type="Pfam" id="PF02534">
    <property type="entry name" value="T4SS-DNA_transf"/>
    <property type="match status" value="1"/>
</dbReference>
<evidence type="ECO:0000256" key="2">
    <source>
        <dbReference type="ARBA" id="ARBA00008806"/>
    </source>
</evidence>
<evidence type="ECO:0000256" key="1">
    <source>
        <dbReference type="ARBA" id="ARBA00004651"/>
    </source>
</evidence>
<keyword evidence="6 7" id="KW-0472">Membrane</keyword>
<keyword evidence="9" id="KW-1185">Reference proteome</keyword>
<evidence type="ECO:0000256" key="3">
    <source>
        <dbReference type="ARBA" id="ARBA00022475"/>
    </source>
</evidence>
<evidence type="ECO:0000313" key="8">
    <source>
        <dbReference type="EMBL" id="KFN08266.1"/>
    </source>
</evidence>
<dbReference type="AlphaFoldDB" id="A0A090ZVV7"/>
<sequence length="589" mass="67139">MKRDEAARSNLILFAAFFIPVIWLALLVAPAWSEGLPSMLVHLSTAMRQPLNIEWVDDTPRCLLIFALIYGLCAGVYLATPRNYRRREEHGSARWGRAKTVNAKYRDRRTEQNKILTQRVKIGLDGRKHRRNLNVLVVGGSGAGKTRFYAKPNVMQASTSYVVLDPKGEILRDTGHLLKAKGYDIKVLDLIHPHRSHGYNPFVYLQDDKDVLKLVTNLIRNTTPKNSNTNDPFWERSETALLEALMLYLLYEAPPEEQNFPMIMEMIAAAEVREEDETYQSPLDELFERLEMRDPEHLAVKQYNIFKLAAGKTAKSILIGLGVRLEKFNLTSIAGMSTVDELDLPRMGTKKTALFAVIPDNDSSFNFIVGMLYTQLFQSLMYEADYRHGGRLPTHVHFVMDEFANVALPDEFDKLLSTMRSREISVSIILQNLAQLKALYKDAWESIVGNCDVFLYLGGNEQSTHKYVSELLGKETIDTNTYGESKGRSGNYSINYQHSGRELLTPDEVRMLDNRYALLFIRGERPIQDDKYDLLRHPNIELTTDGQASPFQHGGTDYAIDWLSVQLHEDGDYELLAEDEVESLFLGKE</sequence>
<keyword evidence="3" id="KW-1003">Cell membrane</keyword>
<evidence type="ECO:0000256" key="7">
    <source>
        <dbReference type="SAM" id="Phobius"/>
    </source>
</evidence>
<evidence type="ECO:0000256" key="6">
    <source>
        <dbReference type="ARBA" id="ARBA00023136"/>
    </source>
</evidence>
<dbReference type="Proteomes" id="UP000029278">
    <property type="component" value="Unassembled WGS sequence"/>
</dbReference>
<name>A0A090ZVV7_PAEMA</name>
<keyword evidence="5 7" id="KW-1133">Transmembrane helix</keyword>
<dbReference type="HOGENOM" id="CLU_015347_4_1_9"/>
<dbReference type="SUPFAM" id="SSF52540">
    <property type="entry name" value="P-loop containing nucleoside triphosphate hydrolases"/>
    <property type="match status" value="1"/>
</dbReference>
<evidence type="ECO:0000313" key="9">
    <source>
        <dbReference type="Proteomes" id="UP000029278"/>
    </source>
</evidence>
<dbReference type="PANTHER" id="PTHR37937:SF1">
    <property type="entry name" value="CONJUGATIVE TRANSFER: DNA TRANSPORT"/>
    <property type="match status" value="1"/>
</dbReference>
<dbReference type="PANTHER" id="PTHR37937">
    <property type="entry name" value="CONJUGATIVE TRANSFER: DNA TRANSPORT"/>
    <property type="match status" value="1"/>
</dbReference>
<gene>
    <name evidence="8" type="ORF">DJ90_1684</name>
</gene>
<dbReference type="InterPro" id="IPR051539">
    <property type="entry name" value="T4SS-coupling_protein"/>
</dbReference>
<evidence type="ECO:0000256" key="4">
    <source>
        <dbReference type="ARBA" id="ARBA00022692"/>
    </source>
</evidence>
<organism evidence="8 9">
    <name type="scientific">Paenibacillus macerans</name>
    <name type="common">Bacillus macerans</name>
    <dbReference type="NCBI Taxonomy" id="44252"/>
    <lineage>
        <taxon>Bacteria</taxon>
        <taxon>Bacillati</taxon>
        <taxon>Bacillota</taxon>
        <taxon>Bacilli</taxon>
        <taxon>Bacillales</taxon>
        <taxon>Paenibacillaceae</taxon>
        <taxon>Paenibacillus</taxon>
    </lineage>
</organism>
<feature type="transmembrane region" description="Helical" evidence="7">
    <location>
        <begin position="12"/>
        <end position="32"/>
    </location>
</feature>